<dbReference type="InterPro" id="IPR000182">
    <property type="entry name" value="GNAT_dom"/>
</dbReference>
<dbReference type="GO" id="GO:0016747">
    <property type="term" value="F:acyltransferase activity, transferring groups other than amino-acyl groups"/>
    <property type="evidence" value="ECO:0007669"/>
    <property type="project" value="InterPro"/>
</dbReference>
<dbReference type="STRING" id="683228.GA0070617_1540"/>
<accession>A0A1C6U9M4</accession>
<evidence type="ECO:0000313" key="3">
    <source>
        <dbReference type="Proteomes" id="UP000198937"/>
    </source>
</evidence>
<evidence type="ECO:0000259" key="1">
    <source>
        <dbReference type="PROSITE" id="PS51186"/>
    </source>
</evidence>
<keyword evidence="3" id="KW-1185">Reference proteome</keyword>
<dbReference type="EMBL" id="FMIA01000002">
    <property type="protein sequence ID" value="SCL50623.1"/>
    <property type="molecule type" value="Genomic_DNA"/>
</dbReference>
<feature type="domain" description="N-acetyltransferase" evidence="1">
    <location>
        <begin position="12"/>
        <end position="191"/>
    </location>
</feature>
<proteinExistence type="predicted"/>
<evidence type="ECO:0000313" key="2">
    <source>
        <dbReference type="EMBL" id="SCL50623.1"/>
    </source>
</evidence>
<dbReference type="SUPFAM" id="SSF55729">
    <property type="entry name" value="Acyl-CoA N-acyltransferases (Nat)"/>
    <property type="match status" value="1"/>
</dbReference>
<protein>
    <submittedName>
        <fullName evidence="2">Acetyltransferase (GNAT) domain-containing protein</fullName>
    </submittedName>
</protein>
<dbReference type="InterPro" id="IPR016181">
    <property type="entry name" value="Acyl_CoA_acyltransferase"/>
</dbReference>
<sequence>MVVSLAGVVGGVRLRVGGAGLAVARMDAICDLYDAVFAEPPFFWRDDESWLHRERLSRIVGDPSFGLVVAEVGAEVVGFGYGFTLGADTTRWSRLRGPVSPEVAREWPGRTFVLFDYAVARAHRGVGVGRGIHDALLASRREQRATLTVQPTATATKQIYERWRWRWVGQLEGGAEAAAPVFDVYLRDSLVDLAGG</sequence>
<organism evidence="2 3">
    <name type="scientific">Micromonospora yangpuensis</name>
    <dbReference type="NCBI Taxonomy" id="683228"/>
    <lineage>
        <taxon>Bacteria</taxon>
        <taxon>Bacillati</taxon>
        <taxon>Actinomycetota</taxon>
        <taxon>Actinomycetes</taxon>
        <taxon>Micromonosporales</taxon>
        <taxon>Micromonosporaceae</taxon>
        <taxon>Micromonospora</taxon>
    </lineage>
</organism>
<dbReference type="AlphaFoldDB" id="A0A1C6U9M4"/>
<reference evidence="2 3" key="1">
    <citation type="submission" date="2016-06" db="EMBL/GenBank/DDBJ databases">
        <authorList>
            <person name="Kjaerup R.B."/>
            <person name="Dalgaard T.S."/>
            <person name="Juul-Madsen H.R."/>
        </authorList>
    </citation>
    <scope>NUCLEOTIDE SEQUENCE [LARGE SCALE GENOMIC DNA]</scope>
    <source>
        <strain evidence="2 3">DSM 45577</strain>
    </source>
</reference>
<dbReference type="Gene3D" id="3.40.630.30">
    <property type="match status" value="1"/>
</dbReference>
<dbReference type="Proteomes" id="UP000198937">
    <property type="component" value="Unassembled WGS sequence"/>
</dbReference>
<name>A0A1C6U9M4_9ACTN</name>
<dbReference type="Pfam" id="PF00583">
    <property type="entry name" value="Acetyltransf_1"/>
    <property type="match status" value="1"/>
</dbReference>
<dbReference type="PROSITE" id="PS51186">
    <property type="entry name" value="GNAT"/>
    <property type="match status" value="1"/>
</dbReference>
<gene>
    <name evidence="2" type="ORF">GA0070617_1540</name>
</gene>
<keyword evidence="2" id="KW-0808">Transferase</keyword>
<dbReference type="OrthoDB" id="4536199at2"/>